<dbReference type="Proteomes" id="UP000803844">
    <property type="component" value="Unassembled WGS sequence"/>
</dbReference>
<sequence length="229" mass="25546">LSSILLIASLASFGPQAHRILSYKTCVRIAPFYLLLNLVSATEQFALGLHIIVVSDPGTQWIIKSPPDVGDYLNTLQFAAVWLEGKTSFALFLWYPPRQLGTKVTVVTLYLLFLCISIIPVIFEATLPAQGLNGPENDRRWFAAMFIGIHTLFLAPVITVLSRTGALSPHGLALQAMVFLVAALYWPFRFHMPLHGIPWGYWYQTIGWAAVDNALFVLVQAVLWYVASR</sequence>
<dbReference type="AlphaFoldDB" id="A0A9P4YC59"/>
<keyword evidence="1" id="KW-1133">Transmembrane helix</keyword>
<proteinExistence type="predicted"/>
<protein>
    <submittedName>
        <fullName evidence="2">Uncharacterized protein</fullName>
    </submittedName>
</protein>
<keyword evidence="3" id="KW-1185">Reference proteome</keyword>
<dbReference type="OrthoDB" id="5139341at2759"/>
<keyword evidence="1" id="KW-0472">Membrane</keyword>
<gene>
    <name evidence="2" type="ORF">M406DRAFT_232898</name>
</gene>
<dbReference type="GeneID" id="63833050"/>
<feature type="non-terminal residue" evidence="2">
    <location>
        <position position="229"/>
    </location>
</feature>
<accession>A0A9P4YC59</accession>
<evidence type="ECO:0000256" key="1">
    <source>
        <dbReference type="SAM" id="Phobius"/>
    </source>
</evidence>
<organism evidence="2 3">
    <name type="scientific">Cryphonectria parasitica (strain ATCC 38755 / EP155)</name>
    <dbReference type="NCBI Taxonomy" id="660469"/>
    <lineage>
        <taxon>Eukaryota</taxon>
        <taxon>Fungi</taxon>
        <taxon>Dikarya</taxon>
        <taxon>Ascomycota</taxon>
        <taxon>Pezizomycotina</taxon>
        <taxon>Sordariomycetes</taxon>
        <taxon>Sordariomycetidae</taxon>
        <taxon>Diaporthales</taxon>
        <taxon>Cryphonectriaceae</taxon>
        <taxon>Cryphonectria-Endothia species complex</taxon>
        <taxon>Cryphonectria</taxon>
    </lineage>
</organism>
<feature type="transmembrane region" description="Helical" evidence="1">
    <location>
        <begin position="172"/>
        <end position="188"/>
    </location>
</feature>
<feature type="transmembrane region" description="Helical" evidence="1">
    <location>
        <begin position="76"/>
        <end position="95"/>
    </location>
</feature>
<dbReference type="EMBL" id="MU032344">
    <property type="protein sequence ID" value="KAF3770638.1"/>
    <property type="molecule type" value="Genomic_DNA"/>
</dbReference>
<reference evidence="2" key="1">
    <citation type="journal article" date="2020" name="Phytopathology">
        <title>Genome sequence of the chestnut blight fungus Cryphonectria parasitica EP155: A fundamental resource for an archetypical invasive plant pathogen.</title>
        <authorList>
            <person name="Crouch J.A."/>
            <person name="Dawe A."/>
            <person name="Aerts A."/>
            <person name="Barry K."/>
            <person name="Churchill A.C.L."/>
            <person name="Grimwood J."/>
            <person name="Hillman B."/>
            <person name="Milgroom M.G."/>
            <person name="Pangilinan J."/>
            <person name="Smith M."/>
            <person name="Salamov A."/>
            <person name="Schmutz J."/>
            <person name="Yadav J."/>
            <person name="Grigoriev I.V."/>
            <person name="Nuss D."/>
        </authorList>
    </citation>
    <scope>NUCLEOTIDE SEQUENCE</scope>
    <source>
        <strain evidence="2">EP155</strain>
    </source>
</reference>
<evidence type="ECO:0000313" key="3">
    <source>
        <dbReference type="Proteomes" id="UP000803844"/>
    </source>
</evidence>
<comment type="caution">
    <text evidence="2">The sequence shown here is derived from an EMBL/GenBank/DDBJ whole genome shotgun (WGS) entry which is preliminary data.</text>
</comment>
<evidence type="ECO:0000313" key="2">
    <source>
        <dbReference type="EMBL" id="KAF3770638.1"/>
    </source>
</evidence>
<feature type="transmembrane region" description="Helical" evidence="1">
    <location>
        <begin position="107"/>
        <end position="129"/>
    </location>
</feature>
<keyword evidence="1" id="KW-0812">Transmembrane</keyword>
<feature type="transmembrane region" description="Helical" evidence="1">
    <location>
        <begin position="141"/>
        <end position="160"/>
    </location>
</feature>
<feature type="transmembrane region" description="Helical" evidence="1">
    <location>
        <begin position="208"/>
        <end position="227"/>
    </location>
</feature>
<dbReference type="RefSeq" id="XP_040781599.1">
    <property type="nucleotide sequence ID" value="XM_040915921.1"/>
</dbReference>
<name>A0A9P4YC59_CRYP1</name>
<feature type="non-terminal residue" evidence="2">
    <location>
        <position position="1"/>
    </location>
</feature>